<feature type="domain" description="PLD phosphodiesterase" evidence="8">
    <location>
        <begin position="132"/>
        <end position="158"/>
    </location>
</feature>
<evidence type="ECO:0000256" key="3">
    <source>
        <dbReference type="ARBA" id="ARBA00022679"/>
    </source>
</evidence>
<dbReference type="NCBIfam" id="NF006946">
    <property type="entry name" value="PRK09428.1"/>
    <property type="match status" value="1"/>
</dbReference>
<dbReference type="RefSeq" id="WP_186861751.1">
    <property type="nucleotide sequence ID" value="NZ_JACOGC010000001.1"/>
</dbReference>
<dbReference type="Gene3D" id="3.30.870.10">
    <property type="entry name" value="Endonuclease Chain A"/>
    <property type="match status" value="2"/>
</dbReference>
<dbReference type="PIRSF" id="PIRSF000850">
    <property type="entry name" value="Phospholipase_D_PSS"/>
    <property type="match status" value="1"/>
</dbReference>
<keyword evidence="4" id="KW-0677">Repeat</keyword>
<evidence type="ECO:0000256" key="4">
    <source>
        <dbReference type="ARBA" id="ARBA00022737"/>
    </source>
</evidence>
<evidence type="ECO:0000256" key="1">
    <source>
        <dbReference type="ARBA" id="ARBA00010682"/>
    </source>
</evidence>
<dbReference type="InterPro" id="IPR016270">
    <property type="entry name" value="PGS1"/>
</dbReference>
<protein>
    <submittedName>
        <fullName evidence="9">CDP-diacylglycerol--serine O-phosphatidyltransferase</fullName>
        <ecNumber evidence="9">2.7.8.8</ecNumber>
    </submittedName>
</protein>
<evidence type="ECO:0000256" key="2">
    <source>
        <dbReference type="ARBA" id="ARBA00022516"/>
    </source>
</evidence>
<dbReference type="CDD" id="cd09134">
    <property type="entry name" value="PLDc_PSS_G_neg_1"/>
    <property type="match status" value="1"/>
</dbReference>
<evidence type="ECO:0000259" key="8">
    <source>
        <dbReference type="SMART" id="SM00155"/>
    </source>
</evidence>
<sequence>MRLIRHLSPLEQIPGIPLQAEQVRTLLSAAEYRQALMTAIAQAKHRIYLCSLYLQNDEAGALVMAALYAAKARRPAIDIVVLVDWHRAQRGLIGEARVPGKVAGNAAWYQELSRSQAEQIPVYGVPVQTRELFGVLHLKGFIIDDTVIYSGASINNVYLHQQDKYRHDRYLLIDNAMLATTMVNFIRRHLLSASAVHRLDKPDIPPTGSLRHEIREFRAQLKKARYQFDAGYSESQSGLSVTPLVGVGKNNPLNRVICQLFAASRHQITICTPYFNFPLAVTREINRALKRGVRVDIIVGDKTANDFFIDPAQPFKVISALPYLYEMNLRRFVKVHQADIVRGQLGVHLWCEGENTYHLKGIWADQQYALMTGNNLNPRAFRLDLENALLIRDPVRALQQQWSAELSSIRQHTKTILHYREIQEIRDYPEQVRRLLARLSTIRLDRLAYRVL</sequence>
<dbReference type="PANTHER" id="PTHR12586">
    <property type="entry name" value="CDP-DIACYLGLYCEROL--SERINE O-PHOSPHATIDYLTRANSFERASE"/>
    <property type="match status" value="1"/>
</dbReference>
<comment type="similarity">
    <text evidence="1">Belongs to the CDP-alcohol phosphatidyltransferase class-II family.</text>
</comment>
<evidence type="ECO:0000256" key="6">
    <source>
        <dbReference type="ARBA" id="ARBA00023209"/>
    </source>
</evidence>
<gene>
    <name evidence="9" type="primary">pssA</name>
    <name evidence="9" type="ORF">H8K27_03245</name>
</gene>
<dbReference type="SUPFAM" id="SSF56024">
    <property type="entry name" value="Phospholipase D/nuclease"/>
    <property type="match status" value="2"/>
</dbReference>
<comment type="caution">
    <text evidence="9">The sequence shown here is derived from an EMBL/GenBank/DDBJ whole genome shotgun (WGS) entry which is preliminary data.</text>
</comment>
<reference evidence="9 10" key="1">
    <citation type="submission" date="2020-08" db="EMBL/GenBank/DDBJ databases">
        <title>Novel species isolated from subtropical streams in China.</title>
        <authorList>
            <person name="Lu H."/>
        </authorList>
    </citation>
    <scope>NUCLEOTIDE SEQUENCE [LARGE SCALE GENOMIC DNA]</scope>
    <source>
        <strain evidence="9 10">FT31W</strain>
    </source>
</reference>
<keyword evidence="10" id="KW-1185">Reference proteome</keyword>
<organism evidence="9 10">
    <name type="scientific">Undibacterium griseum</name>
    <dbReference type="NCBI Taxonomy" id="2762295"/>
    <lineage>
        <taxon>Bacteria</taxon>
        <taxon>Pseudomonadati</taxon>
        <taxon>Pseudomonadota</taxon>
        <taxon>Betaproteobacteria</taxon>
        <taxon>Burkholderiales</taxon>
        <taxon>Oxalobacteraceae</taxon>
        <taxon>Undibacterium</taxon>
    </lineage>
</organism>
<keyword evidence="5" id="KW-0443">Lipid metabolism</keyword>
<dbReference type="CDD" id="cd09136">
    <property type="entry name" value="PLDc_PSS_G_neg_2"/>
    <property type="match status" value="1"/>
</dbReference>
<evidence type="ECO:0000313" key="9">
    <source>
        <dbReference type="EMBL" id="MBC3884138.1"/>
    </source>
</evidence>
<dbReference type="InterPro" id="IPR001736">
    <property type="entry name" value="PLipase_D/transphosphatidylase"/>
</dbReference>
<feature type="domain" description="PLD phosphodiesterase" evidence="8">
    <location>
        <begin position="353"/>
        <end position="380"/>
    </location>
</feature>
<dbReference type="InterPro" id="IPR025202">
    <property type="entry name" value="PLD-like_dom"/>
</dbReference>
<dbReference type="EC" id="2.7.8.8" evidence="9"/>
<proteinExistence type="inferred from homology"/>
<dbReference type="SMART" id="SM00155">
    <property type="entry name" value="PLDc"/>
    <property type="match status" value="2"/>
</dbReference>
<dbReference type="EMBL" id="JACOGC010000001">
    <property type="protein sequence ID" value="MBC3884138.1"/>
    <property type="molecule type" value="Genomic_DNA"/>
</dbReference>
<dbReference type="Proteomes" id="UP000613113">
    <property type="component" value="Unassembled WGS sequence"/>
</dbReference>
<dbReference type="GO" id="GO:0003882">
    <property type="term" value="F:CDP-diacylglycerol-serine O-phosphatidyltransferase activity"/>
    <property type="evidence" value="ECO:0007669"/>
    <property type="project" value="UniProtKB-EC"/>
</dbReference>
<evidence type="ECO:0000256" key="5">
    <source>
        <dbReference type="ARBA" id="ARBA00023098"/>
    </source>
</evidence>
<accession>A0ABR6YJV8</accession>
<keyword evidence="2" id="KW-0444">Lipid biosynthesis</keyword>
<keyword evidence="7" id="KW-1208">Phospholipid metabolism</keyword>
<keyword evidence="6" id="KW-0594">Phospholipid biosynthesis</keyword>
<keyword evidence="3 9" id="KW-0808">Transferase</keyword>
<dbReference type="PANTHER" id="PTHR12586:SF1">
    <property type="entry name" value="CDP-DIACYLGLYCEROL--GLYCEROL-3-PHOSPHATE 3-PHOSPHATIDYLTRANSFERASE, MITOCHONDRIAL"/>
    <property type="match status" value="1"/>
</dbReference>
<dbReference type="Pfam" id="PF13091">
    <property type="entry name" value="PLDc_2"/>
    <property type="match status" value="2"/>
</dbReference>
<evidence type="ECO:0000256" key="7">
    <source>
        <dbReference type="ARBA" id="ARBA00023264"/>
    </source>
</evidence>
<name>A0ABR6YJV8_9BURK</name>
<evidence type="ECO:0000313" key="10">
    <source>
        <dbReference type="Proteomes" id="UP000613113"/>
    </source>
</evidence>